<dbReference type="GO" id="GO:0016423">
    <property type="term" value="F:tRNA (guanine) methyltransferase activity"/>
    <property type="evidence" value="ECO:0007669"/>
    <property type="project" value="InterPro"/>
</dbReference>
<dbReference type="GO" id="GO:0030488">
    <property type="term" value="P:tRNA methylation"/>
    <property type="evidence" value="ECO:0007669"/>
    <property type="project" value="InterPro"/>
</dbReference>
<evidence type="ECO:0000313" key="5">
    <source>
        <dbReference type="EMBL" id="KRX05405.1"/>
    </source>
</evidence>
<keyword evidence="3" id="KW-0175">Coiled coil</keyword>
<dbReference type="InterPro" id="IPR001537">
    <property type="entry name" value="SpoU_MeTrfase"/>
</dbReference>
<proteinExistence type="predicted"/>
<dbReference type="Pfam" id="PF00588">
    <property type="entry name" value="SpoU_methylase"/>
    <property type="match status" value="1"/>
</dbReference>
<dbReference type="Proteomes" id="UP000054937">
    <property type="component" value="Unassembled WGS sequence"/>
</dbReference>
<evidence type="ECO:0000256" key="2">
    <source>
        <dbReference type="ARBA" id="ARBA00022679"/>
    </source>
</evidence>
<dbReference type="InterPro" id="IPR044748">
    <property type="entry name" value="Trm3/TARBP1_C"/>
</dbReference>
<comment type="caution">
    <text evidence="5">The sequence shown here is derived from an EMBL/GenBank/DDBJ whole genome shotgun (WGS) entry which is preliminary data.</text>
</comment>
<evidence type="ECO:0000256" key="1">
    <source>
        <dbReference type="ARBA" id="ARBA00022603"/>
    </source>
</evidence>
<dbReference type="Gene3D" id="3.40.1280.10">
    <property type="match status" value="1"/>
</dbReference>
<dbReference type="SUPFAM" id="SSF75217">
    <property type="entry name" value="alpha/beta knot"/>
    <property type="match status" value="1"/>
</dbReference>
<organism evidence="5 6">
    <name type="scientific">Pseudocohnilembus persalinus</name>
    <name type="common">Ciliate</name>
    <dbReference type="NCBI Taxonomy" id="266149"/>
    <lineage>
        <taxon>Eukaryota</taxon>
        <taxon>Sar</taxon>
        <taxon>Alveolata</taxon>
        <taxon>Ciliophora</taxon>
        <taxon>Intramacronucleata</taxon>
        <taxon>Oligohymenophorea</taxon>
        <taxon>Scuticociliatia</taxon>
        <taxon>Philasterida</taxon>
        <taxon>Pseudocohnilembidae</taxon>
        <taxon>Pseudocohnilembus</taxon>
    </lineage>
</organism>
<dbReference type="InterPro" id="IPR029026">
    <property type="entry name" value="tRNA_m1G_MTases_N"/>
</dbReference>
<dbReference type="InterPro" id="IPR029028">
    <property type="entry name" value="Alpha/beta_knot_MTases"/>
</dbReference>
<feature type="domain" description="tRNA/rRNA methyltransferase SpoU type" evidence="4">
    <location>
        <begin position="743"/>
        <end position="882"/>
    </location>
</feature>
<reference evidence="5 6" key="1">
    <citation type="journal article" date="2015" name="Sci. Rep.">
        <title>Genome of the facultative scuticociliatosis pathogen Pseudocohnilembus persalinus provides insight into its virulence through horizontal gene transfer.</title>
        <authorList>
            <person name="Xiong J."/>
            <person name="Wang G."/>
            <person name="Cheng J."/>
            <person name="Tian M."/>
            <person name="Pan X."/>
            <person name="Warren A."/>
            <person name="Jiang C."/>
            <person name="Yuan D."/>
            <person name="Miao W."/>
        </authorList>
    </citation>
    <scope>NUCLEOTIDE SEQUENCE [LARGE SCALE GENOMIC DNA]</scope>
    <source>
        <strain evidence="5">36N120E</strain>
    </source>
</reference>
<dbReference type="CDD" id="cd18091">
    <property type="entry name" value="SpoU-like_TRM3-like"/>
    <property type="match status" value="1"/>
</dbReference>
<protein>
    <recommendedName>
        <fullName evidence="4">tRNA/rRNA methyltransferase SpoU type domain-containing protein</fullName>
    </recommendedName>
</protein>
<keyword evidence="6" id="KW-1185">Reference proteome</keyword>
<dbReference type="EMBL" id="LDAU01000109">
    <property type="protein sequence ID" value="KRX05405.1"/>
    <property type="molecule type" value="Genomic_DNA"/>
</dbReference>
<dbReference type="InterPro" id="IPR045330">
    <property type="entry name" value="TRM3/TARBP1"/>
</dbReference>
<dbReference type="OrthoDB" id="241340at2759"/>
<sequence>MNYQDFIDFILDKDQLPFQIFYKNNISKIEYEQEQCPNMLQLTNFLKNIFKYINNEKNQIIYQNQILTPQKFLKIIFANFLQGLKQKRTSIQAILQLFDLPEIQTIQFIEAKELSIINEMLQENLDLIPTKYRITPIRSSIQLLHNNLCLQNLPQIELIISVFTKINAEYLNYEIQKSQQSKEKQQNLYELFENYYERSPDLINNMSYNFQLNLLQLNQQIYPILQKQFFSKNNTNQKQINKMHLQIFEEAINIIAISQKFELVDNFFDWIFNVKSIIQDENIHSSLIQDNIYDQLVVKSIQKGEQYWFIQRKVINSLFELLNHFPTYIKYFQDSIQQILRITESRSYANSLAFYQYEYRIECINSFKQRQKPQTDYFGNYPKFMLLSFFDKQIQNIKLEANQENLTNQKKQYISELIQQIFNLSLLLFEFSKNKKLKIDGNFEHSEIFDLYLNNWHSLCVLNQIIDKNLQQNCKKHEIDVDFQQYLDKIFDNLEIIFEINAGIFIRQYQQIYLIRVIQQFPQYHQHLLKIISNKNIKINTSIPTLFVAGFIMSVTDNQEMSQEFFKQLFAYQMSPVAFLRIISQYFIYKYLEKFPYLLENFAISNVYDHLKDNKEYKKMIKKFSIIVHDYEQILQNFSIEDLLSTDFDNFGRVVNGSVINDLKNAADELFNQFYIENPRPIKNSDKWLNQANSIQSEHEMQITKKQEKNTEITNFQLKYAELDNKLTEAKREIEKENRPKEIIIIASLLDRIPNFGHLTRTCEIFKAGGLVLPNRNILEDPEFKKISVTGEKWLPIYEVKPQDLLGYLLLQKKKGYHLIGLEQASKSYQLQEYQFPDKCLLLLGNEAKGMPNEYFNILDSIIEIPQFGKLGSLNVHVSGILSLWEYTKQKIVEKKQIK</sequence>
<keyword evidence="1" id="KW-0489">Methyltransferase</keyword>
<evidence type="ECO:0000256" key="3">
    <source>
        <dbReference type="SAM" id="Coils"/>
    </source>
</evidence>
<feature type="coiled-coil region" evidence="3">
    <location>
        <begin position="706"/>
        <end position="740"/>
    </location>
</feature>
<dbReference type="InParanoid" id="A0A0V0QTB8"/>
<evidence type="ECO:0000313" key="6">
    <source>
        <dbReference type="Proteomes" id="UP000054937"/>
    </source>
</evidence>
<gene>
    <name evidence="5" type="ORF">PPERSA_00706</name>
</gene>
<name>A0A0V0QTB8_PSEPJ</name>
<dbReference type="PANTHER" id="PTHR12029:SF11">
    <property type="entry name" value="METHYLTRANSFERASE TARBP1-RELATED"/>
    <property type="match status" value="1"/>
</dbReference>
<evidence type="ECO:0000259" key="4">
    <source>
        <dbReference type="Pfam" id="PF00588"/>
    </source>
</evidence>
<dbReference type="AlphaFoldDB" id="A0A0V0QTB8"/>
<dbReference type="GO" id="GO:0003723">
    <property type="term" value="F:RNA binding"/>
    <property type="evidence" value="ECO:0007669"/>
    <property type="project" value="InterPro"/>
</dbReference>
<keyword evidence="2" id="KW-0808">Transferase</keyword>
<accession>A0A0V0QTB8</accession>
<dbReference type="PANTHER" id="PTHR12029">
    <property type="entry name" value="RNA METHYLTRANSFERASE"/>
    <property type="match status" value="1"/>
</dbReference>